<evidence type="ECO:0000313" key="2">
    <source>
        <dbReference type="EMBL" id="TQN64528.1"/>
    </source>
</evidence>
<feature type="compositionally biased region" description="Low complexity" evidence="1">
    <location>
        <begin position="225"/>
        <end position="236"/>
    </location>
</feature>
<protein>
    <submittedName>
        <fullName evidence="2">Uncharacterized protein</fullName>
    </submittedName>
</protein>
<dbReference type="AlphaFoldDB" id="A0A5Q4BC45"/>
<feature type="region of interest" description="Disordered" evidence="1">
    <location>
        <begin position="225"/>
        <end position="250"/>
    </location>
</feature>
<evidence type="ECO:0000313" key="3">
    <source>
        <dbReference type="Proteomes" id="UP000326340"/>
    </source>
</evidence>
<evidence type="ECO:0000256" key="1">
    <source>
        <dbReference type="SAM" id="MobiDB-lite"/>
    </source>
</evidence>
<keyword evidence="3" id="KW-1185">Reference proteome</keyword>
<accession>A0A5Q4BC45</accession>
<comment type="caution">
    <text evidence="2">The sequence shown here is derived from an EMBL/GenBank/DDBJ whole genome shotgun (WGS) entry which is preliminary data.</text>
</comment>
<name>A0A5Q4BC45_9PEZI</name>
<dbReference type="Proteomes" id="UP000326340">
    <property type="component" value="Unassembled WGS sequence"/>
</dbReference>
<proteinExistence type="predicted"/>
<dbReference type="OrthoDB" id="10350447at2759"/>
<sequence>MESDAEIVDGFVVVGNAKMVVDTNAAANSMTDGYENATSGIRKIISQRLGSMRILSEKVAKQNASMIKHNEKLLEKNSKVIQAIERLLILDADDLGPQIGRVKGDMEDTALSCAALNSVMEHLKWDPDVFQKFFMDYIIEQGTELNAIVPYTYDCEEGALHFREYVLSKGFEPEQTAAEWEASSLYKAFTQLNTRHCARLYVSFVFQALDDYAWYNNNNYQDNGLYNGQGNGQDDAQGNDDQGEGLDNGLGEVSQADCGCKHSEAW</sequence>
<dbReference type="EMBL" id="PUHP01002283">
    <property type="protein sequence ID" value="TQN64528.1"/>
    <property type="molecule type" value="Genomic_DNA"/>
</dbReference>
<organism evidence="2 3">
    <name type="scientific">Colletotrichum shisoi</name>
    <dbReference type="NCBI Taxonomy" id="2078593"/>
    <lineage>
        <taxon>Eukaryota</taxon>
        <taxon>Fungi</taxon>
        <taxon>Dikarya</taxon>
        <taxon>Ascomycota</taxon>
        <taxon>Pezizomycotina</taxon>
        <taxon>Sordariomycetes</taxon>
        <taxon>Hypocreomycetidae</taxon>
        <taxon>Glomerellales</taxon>
        <taxon>Glomerellaceae</taxon>
        <taxon>Colletotrichum</taxon>
        <taxon>Colletotrichum destructivum species complex</taxon>
    </lineage>
</organism>
<gene>
    <name evidence="2" type="ORF">CSHISOI_10898</name>
</gene>
<reference evidence="2 3" key="1">
    <citation type="journal article" date="2019" name="Sci. Rep.">
        <title>Colletotrichum shisoi sp. nov., an anthracnose pathogen of Perilla frutescens in Japan: molecular phylogenetic, morphological and genomic evidence.</title>
        <authorList>
            <person name="Gan P."/>
            <person name="Tsushima A."/>
            <person name="Hiroyama R."/>
            <person name="Narusaka M."/>
            <person name="Takano Y."/>
            <person name="Narusaka Y."/>
            <person name="Kawaradani M."/>
            <person name="Damm U."/>
            <person name="Shirasu K."/>
        </authorList>
    </citation>
    <scope>NUCLEOTIDE SEQUENCE [LARGE SCALE GENOMIC DNA]</scope>
    <source>
        <strain evidence="2 3">PG-2018a</strain>
    </source>
</reference>